<dbReference type="EMBL" id="CAEZWO010000017">
    <property type="protein sequence ID" value="CAB4653343.1"/>
    <property type="molecule type" value="Genomic_DNA"/>
</dbReference>
<proteinExistence type="predicted"/>
<organism evidence="4">
    <name type="scientific">freshwater metagenome</name>
    <dbReference type="NCBI Taxonomy" id="449393"/>
    <lineage>
        <taxon>unclassified sequences</taxon>
        <taxon>metagenomes</taxon>
        <taxon>ecological metagenomes</taxon>
    </lineage>
</organism>
<evidence type="ECO:0000256" key="2">
    <source>
        <dbReference type="ARBA" id="ARBA00023295"/>
    </source>
</evidence>
<reference evidence="4" key="1">
    <citation type="submission" date="2020-05" db="EMBL/GenBank/DDBJ databases">
        <authorList>
            <person name="Chiriac C."/>
            <person name="Salcher M."/>
            <person name="Ghai R."/>
            <person name="Kavagutti S V."/>
        </authorList>
    </citation>
    <scope>NUCLEOTIDE SEQUENCE</scope>
</reference>
<accession>A0A6J6KY44</accession>
<dbReference type="Gene3D" id="2.60.40.10">
    <property type="entry name" value="Immunoglobulins"/>
    <property type="match status" value="1"/>
</dbReference>
<name>A0A6J6KY44_9ZZZZ</name>
<gene>
    <name evidence="4" type="ORF">UFOPK2254_00289</name>
</gene>
<dbReference type="Gene3D" id="3.20.20.80">
    <property type="entry name" value="Glycosidases"/>
    <property type="match status" value="1"/>
</dbReference>
<dbReference type="GO" id="GO:0005975">
    <property type="term" value="P:carbohydrate metabolic process"/>
    <property type="evidence" value="ECO:0007669"/>
    <property type="project" value="InterPro"/>
</dbReference>
<keyword evidence="2" id="KW-0326">Glycosidase</keyword>
<dbReference type="InterPro" id="IPR004185">
    <property type="entry name" value="Glyco_hydro_13_lg-like_dom"/>
</dbReference>
<dbReference type="SUPFAM" id="SSF51445">
    <property type="entry name" value="(Trans)glycosidases"/>
    <property type="match status" value="1"/>
</dbReference>
<dbReference type="InterPro" id="IPR045857">
    <property type="entry name" value="O16G_dom_2"/>
</dbReference>
<evidence type="ECO:0000256" key="1">
    <source>
        <dbReference type="ARBA" id="ARBA00022801"/>
    </source>
</evidence>
<evidence type="ECO:0000313" key="4">
    <source>
        <dbReference type="EMBL" id="CAB4653343.1"/>
    </source>
</evidence>
<dbReference type="PANTHER" id="PTHR10357">
    <property type="entry name" value="ALPHA-AMYLASE FAMILY MEMBER"/>
    <property type="match status" value="1"/>
</dbReference>
<dbReference type="SMART" id="SM00642">
    <property type="entry name" value="Aamy"/>
    <property type="match status" value="1"/>
</dbReference>
<dbReference type="GO" id="GO:0004553">
    <property type="term" value="F:hydrolase activity, hydrolyzing O-glycosyl compounds"/>
    <property type="evidence" value="ECO:0007669"/>
    <property type="project" value="InterPro"/>
</dbReference>
<dbReference type="InterPro" id="IPR014756">
    <property type="entry name" value="Ig_E-set"/>
</dbReference>
<protein>
    <submittedName>
        <fullName evidence="4">Unannotated protein</fullName>
    </submittedName>
</protein>
<dbReference type="Pfam" id="PF00128">
    <property type="entry name" value="Alpha-amylase"/>
    <property type="match status" value="1"/>
</dbReference>
<dbReference type="PANTHER" id="PTHR10357:SF210">
    <property type="entry name" value="MALTODEXTRIN GLUCOSIDASE"/>
    <property type="match status" value="1"/>
</dbReference>
<feature type="domain" description="Glycosyl hydrolase family 13 catalytic" evidence="3">
    <location>
        <begin position="134"/>
        <end position="525"/>
    </location>
</feature>
<dbReference type="InterPro" id="IPR013783">
    <property type="entry name" value="Ig-like_fold"/>
</dbReference>
<dbReference type="SUPFAM" id="SSF81296">
    <property type="entry name" value="E set domains"/>
    <property type="match status" value="1"/>
</dbReference>
<dbReference type="InterPro" id="IPR006047">
    <property type="entry name" value="GH13_cat_dom"/>
</dbReference>
<dbReference type="InterPro" id="IPR017853">
    <property type="entry name" value="GH"/>
</dbReference>
<keyword evidence="1" id="KW-0378">Hydrolase</keyword>
<dbReference type="CDD" id="cd02857">
    <property type="entry name" value="E_set_CDase_PDE_N"/>
    <property type="match status" value="1"/>
</dbReference>
<dbReference type="AlphaFoldDB" id="A0A6J6KY44"/>
<evidence type="ECO:0000259" key="3">
    <source>
        <dbReference type="SMART" id="SM00642"/>
    </source>
</evidence>
<dbReference type="Gene3D" id="3.90.400.10">
    <property type="entry name" value="Oligo-1,6-glucosidase, Domain 2"/>
    <property type="match status" value="1"/>
</dbReference>
<sequence length="603" mass="67278">MSSAMQPFRYPHHDGSELYVSNSSPEVGEKITLKFRTPDDFPIDQAMLRIYHDGEPRYFPMKKSASANGESWWSVKAEVMNKKTSYRFLMLDGVTYRWLNGSGVHTYDVTSAQDFQLLATPANPSWIRSSVFYQIFPDRFATSEKYKSLMPKTFVAREWNDIPHGRDKSTGHEFFGGDLDGVRSNLSHLEDLGINGIYFTPYFPASSTHRYDASSFDHVDPLLGGDKAMIALAGAAKKAGIAMMGDLTTNHCGAGHPWIKKALTDKKSKERAFFYWDKSIKHGYEGWWGLASLPKLNFSSEKLQALLYSGKRSIVKKWLLPPFSMSGWRIDVGNMTGVYKGENLNAMVVQGIRDAMDETNPNAWLVAENADNFPADLDGFGWHGTMNYNGFMRPIWGWLQHNADVKFGFFGLPTAIPTFSGKDMATAMSAFNAGIPWRSLVSSMLLLDSHDTARFRNVVGHDVAHHIAGMGILLTYPGVPSIFAGDEVGLQGAWGEDARRTINWDDKDTWDTDFLAEVKKLIAIRRKSHALSDGGLQWVVTENNYVAYIRESKKEKLLVVVTRTSAQIDLGAILTKAKTLYGPTTSGTKINFASAGVGIYKLS</sequence>